<dbReference type="EMBL" id="JAVDQH010000020">
    <property type="protein sequence ID" value="MDR6245971.1"/>
    <property type="molecule type" value="Genomic_DNA"/>
</dbReference>
<dbReference type="SUPFAM" id="SSF51215">
    <property type="entry name" value="Regulatory protein AraC"/>
    <property type="match status" value="1"/>
</dbReference>
<feature type="domain" description="HTH araC/xylS-type" evidence="5">
    <location>
        <begin position="210"/>
        <end position="308"/>
    </location>
</feature>
<dbReference type="InterPro" id="IPR009057">
    <property type="entry name" value="Homeodomain-like_sf"/>
</dbReference>
<evidence type="ECO:0000256" key="2">
    <source>
        <dbReference type="ARBA" id="ARBA00023015"/>
    </source>
</evidence>
<dbReference type="Gene3D" id="1.10.10.60">
    <property type="entry name" value="Homeodomain-like"/>
    <property type="match status" value="2"/>
</dbReference>
<dbReference type="PANTHER" id="PTHR46796">
    <property type="entry name" value="HTH-TYPE TRANSCRIPTIONAL ACTIVATOR RHAS-RELATED"/>
    <property type="match status" value="1"/>
</dbReference>
<evidence type="ECO:0000256" key="1">
    <source>
        <dbReference type="ARBA" id="ARBA00022490"/>
    </source>
</evidence>
<sequence>MSSDRSVIDSVSSSSTDIRIAAMETTHTSSNLTDQRMPDRLIAEHTSRSDYFTMPSDHLHPHYELYILLSGERSYFVRDRVYEMHAGDIVFIGKHELHRTLPGKLPEHERIVLYFGDGFAERQFGQHRDWLLALFSQTYPVLHTSSKDSKDSIISSIIQQLVRELTLQPEGYMLMVEQLAVTLLLHCARLPGRTATPASTLQHAAQEQITEAARYIKEHYHTDLSLPKLAAHVHLSSAYLSRTFKRTTGFHLTEYVNMVRVQAAQQLLRDTDMKIIDVAAATGFGNFSHFGKIFKQLCHVSPREYRQSAKERK</sequence>
<keyword evidence="2" id="KW-0805">Transcription regulation</keyword>
<evidence type="ECO:0000313" key="7">
    <source>
        <dbReference type="Proteomes" id="UP001185028"/>
    </source>
</evidence>
<dbReference type="InterPro" id="IPR003313">
    <property type="entry name" value="AraC-bd"/>
</dbReference>
<dbReference type="PROSITE" id="PS01124">
    <property type="entry name" value="HTH_ARAC_FAMILY_2"/>
    <property type="match status" value="1"/>
</dbReference>
<dbReference type="RefSeq" id="WP_188777096.1">
    <property type="nucleotide sequence ID" value="NZ_BMMB01000008.1"/>
</dbReference>
<dbReference type="InterPro" id="IPR014710">
    <property type="entry name" value="RmlC-like_jellyroll"/>
</dbReference>
<keyword evidence="4" id="KW-0804">Transcription</keyword>
<evidence type="ECO:0000256" key="4">
    <source>
        <dbReference type="ARBA" id="ARBA00023163"/>
    </source>
</evidence>
<dbReference type="Proteomes" id="UP001185028">
    <property type="component" value="Unassembled WGS sequence"/>
</dbReference>
<dbReference type="InterPro" id="IPR018060">
    <property type="entry name" value="HTH_AraC"/>
</dbReference>
<comment type="caution">
    <text evidence="6">The sequence shown here is derived from an EMBL/GenBank/DDBJ whole genome shotgun (WGS) entry which is preliminary data.</text>
</comment>
<dbReference type="Gene3D" id="2.60.120.10">
    <property type="entry name" value="Jelly Rolls"/>
    <property type="match status" value="1"/>
</dbReference>
<protein>
    <submittedName>
        <fullName evidence="6">AraC-like DNA-binding protein/mannose-6-phosphate isomerase-like protein (Cupin superfamily)</fullName>
    </submittedName>
</protein>
<name>A0ABU1J439_9BACL</name>
<accession>A0ABU1J439</accession>
<keyword evidence="1" id="KW-0963">Cytoplasm</keyword>
<reference evidence="6 7" key="1">
    <citation type="submission" date="2023-07" db="EMBL/GenBank/DDBJ databases">
        <title>Genomic Encyclopedia of Type Strains, Phase IV (KMG-IV): sequencing the most valuable type-strain genomes for metagenomic binning, comparative biology and taxonomic classification.</title>
        <authorList>
            <person name="Goeker M."/>
        </authorList>
    </citation>
    <scope>NUCLEOTIDE SEQUENCE [LARGE SCALE GENOMIC DNA]</scope>
    <source>
        <strain evidence="6 7">DSM 22170</strain>
    </source>
</reference>
<dbReference type="InterPro" id="IPR050204">
    <property type="entry name" value="AraC_XylS_family_regulators"/>
</dbReference>
<evidence type="ECO:0000256" key="3">
    <source>
        <dbReference type="ARBA" id="ARBA00023125"/>
    </source>
</evidence>
<proteinExistence type="predicted"/>
<keyword evidence="7" id="KW-1185">Reference proteome</keyword>
<keyword evidence="3" id="KW-0238">DNA-binding</keyword>
<evidence type="ECO:0000259" key="5">
    <source>
        <dbReference type="PROSITE" id="PS01124"/>
    </source>
</evidence>
<dbReference type="InterPro" id="IPR037923">
    <property type="entry name" value="HTH-like"/>
</dbReference>
<dbReference type="PANTHER" id="PTHR46796:SF13">
    <property type="entry name" value="HTH-TYPE TRANSCRIPTIONAL ACTIVATOR RHAS"/>
    <property type="match status" value="1"/>
</dbReference>
<dbReference type="SUPFAM" id="SSF46689">
    <property type="entry name" value="Homeodomain-like"/>
    <property type="match status" value="2"/>
</dbReference>
<gene>
    <name evidence="6" type="ORF">JOC58_003887</name>
</gene>
<evidence type="ECO:0000313" key="6">
    <source>
        <dbReference type="EMBL" id="MDR6245971.1"/>
    </source>
</evidence>
<dbReference type="Pfam" id="PF12833">
    <property type="entry name" value="HTH_18"/>
    <property type="match status" value="1"/>
</dbReference>
<dbReference type="Pfam" id="PF02311">
    <property type="entry name" value="AraC_binding"/>
    <property type="match status" value="1"/>
</dbReference>
<organism evidence="6 7">
    <name type="scientific">Paenibacillus hunanensis</name>
    <dbReference type="NCBI Taxonomy" id="539262"/>
    <lineage>
        <taxon>Bacteria</taxon>
        <taxon>Bacillati</taxon>
        <taxon>Bacillota</taxon>
        <taxon>Bacilli</taxon>
        <taxon>Bacillales</taxon>
        <taxon>Paenibacillaceae</taxon>
        <taxon>Paenibacillus</taxon>
    </lineage>
</organism>
<dbReference type="SMART" id="SM00342">
    <property type="entry name" value="HTH_ARAC"/>
    <property type="match status" value="1"/>
</dbReference>